<evidence type="ECO:0000313" key="4">
    <source>
        <dbReference type="Proteomes" id="UP000595917"/>
    </source>
</evidence>
<proteinExistence type="inferred from homology"/>
<dbReference type="RefSeq" id="WP_215627881.1">
    <property type="nucleotide sequence ID" value="NZ_CP067089.2"/>
</dbReference>
<dbReference type="Proteomes" id="UP000595917">
    <property type="component" value="Chromosome"/>
</dbReference>
<dbReference type="Pfam" id="PF07221">
    <property type="entry name" value="GlcNAc_2-epim"/>
    <property type="match status" value="1"/>
</dbReference>
<evidence type="ECO:0000256" key="1">
    <source>
        <dbReference type="ARBA" id="ARBA00008558"/>
    </source>
</evidence>
<gene>
    <name evidence="3" type="ORF">JFL75_06585</name>
</gene>
<dbReference type="InterPro" id="IPR008928">
    <property type="entry name" value="6-hairpin_glycosidase_sf"/>
</dbReference>
<protein>
    <submittedName>
        <fullName evidence="3">AGE family epimerase/isomerase</fullName>
    </submittedName>
</protein>
<dbReference type="SUPFAM" id="SSF48208">
    <property type="entry name" value="Six-hairpin glycosidases"/>
    <property type="match status" value="1"/>
</dbReference>
<dbReference type="InterPro" id="IPR010819">
    <property type="entry name" value="AGE/CE"/>
</dbReference>
<dbReference type="PANTHER" id="PTHR15108">
    <property type="entry name" value="N-ACYLGLUCOSAMINE-2-EPIMERASE"/>
    <property type="match status" value="1"/>
</dbReference>
<dbReference type="Gene3D" id="1.50.10.10">
    <property type="match status" value="1"/>
</dbReference>
<keyword evidence="4" id="KW-1185">Reference proteome</keyword>
<evidence type="ECO:0000313" key="3">
    <source>
        <dbReference type="EMBL" id="QQO10576.1"/>
    </source>
</evidence>
<sequence>MQEFLNQYKDELLRKVIPFWMAHSRDDEYGGYLTSLDRDGTVFDTDKWMWLQGREIWTFATLYTKVERRPEWLAMALHGADFIRRFGTDGNGDFYFGLTRDGKPLVQPYNIFSDCFCCMGLVALDAAQPGSGYGAEAKKIFQRILDRRDNPKGKYNKLYPGTRPLKSFSLPMILCNLALEMEPVLGSEYVNRLVRDLAAEIMRDYYKEEFGCVLENVAPDGSFVDSFEGRTLSPGHGIEAMWFLMDIGERLGDTGLIRRAADITLQTLEKGWDREFGGIFYFLDVKGKYPLQLEWDQKLWWVHLESLVACCKGFLHTGDGRLEEWFRQIHGYTWDHFADPEYPEWYGYLSRHGNTLFPFKGGKWKGCFHLPRALLQIWRTLEKM</sequence>
<keyword evidence="2" id="KW-0413">Isomerase</keyword>
<reference evidence="3" key="1">
    <citation type="submission" date="2021-01" db="EMBL/GenBank/DDBJ databases">
        <title>Description of Breznakiella homolactica.</title>
        <authorList>
            <person name="Song Y."/>
            <person name="Brune A."/>
        </authorList>
    </citation>
    <scope>NUCLEOTIDE SEQUENCE</scope>
    <source>
        <strain evidence="3">RmG30</strain>
    </source>
</reference>
<evidence type="ECO:0000256" key="2">
    <source>
        <dbReference type="ARBA" id="ARBA00023235"/>
    </source>
</evidence>
<dbReference type="KEGG" id="bhc:JFL75_06585"/>
<accession>A0A7T7XQC5</accession>
<dbReference type="AlphaFoldDB" id="A0A7T7XQC5"/>
<dbReference type="EMBL" id="CP067089">
    <property type="protein sequence ID" value="QQO10576.1"/>
    <property type="molecule type" value="Genomic_DNA"/>
</dbReference>
<comment type="similarity">
    <text evidence="1">Belongs to the N-acylglucosamine 2-epimerase family.</text>
</comment>
<organism evidence="3 4">
    <name type="scientific">Breznakiella homolactica</name>
    <dbReference type="NCBI Taxonomy" id="2798577"/>
    <lineage>
        <taxon>Bacteria</taxon>
        <taxon>Pseudomonadati</taxon>
        <taxon>Spirochaetota</taxon>
        <taxon>Spirochaetia</taxon>
        <taxon>Spirochaetales</taxon>
        <taxon>Breznakiellaceae</taxon>
        <taxon>Breznakiella</taxon>
    </lineage>
</organism>
<dbReference type="GO" id="GO:0005975">
    <property type="term" value="P:carbohydrate metabolic process"/>
    <property type="evidence" value="ECO:0007669"/>
    <property type="project" value="InterPro"/>
</dbReference>
<dbReference type="GO" id="GO:0016853">
    <property type="term" value="F:isomerase activity"/>
    <property type="evidence" value="ECO:0007669"/>
    <property type="project" value="UniProtKB-KW"/>
</dbReference>
<dbReference type="FunFam" id="1.50.10.10:FF:000021">
    <property type="entry name" value="N-acylglucosamine 2-epimerase"/>
    <property type="match status" value="1"/>
</dbReference>
<dbReference type="InterPro" id="IPR012341">
    <property type="entry name" value="6hp_glycosidase-like_sf"/>
</dbReference>
<name>A0A7T7XQC5_9SPIR</name>